<reference evidence="7" key="1">
    <citation type="submission" date="2016-11" db="EMBL/GenBank/DDBJ databases">
        <title>The genome of Nicotiana attenuata.</title>
        <authorList>
            <person name="Xu S."/>
            <person name="Brockmoeller T."/>
            <person name="Gaquerel E."/>
            <person name="Navarro A."/>
            <person name="Kuhl H."/>
            <person name="Gase K."/>
            <person name="Ling Z."/>
            <person name="Zhou W."/>
            <person name="Kreitzer C."/>
            <person name="Stanke M."/>
            <person name="Tang H."/>
            <person name="Lyons E."/>
            <person name="Pandey P."/>
            <person name="Pandey S.P."/>
            <person name="Timmermann B."/>
            <person name="Baldwin I.T."/>
        </authorList>
    </citation>
    <scope>NUCLEOTIDE SEQUENCE [LARGE SCALE GENOMIC DNA]</scope>
    <source>
        <strain evidence="7">UT</strain>
    </source>
</reference>
<accession>A0A314LC34</accession>
<keyword evidence="6" id="KW-0812">Transmembrane</keyword>
<evidence type="ECO:0000256" key="5">
    <source>
        <dbReference type="ARBA" id="ARBA00023180"/>
    </source>
</evidence>
<name>A0A314LC34_NICAT</name>
<gene>
    <name evidence="7" type="ORF">A4A49_01344</name>
</gene>
<comment type="caution">
    <text evidence="7">The sequence shown here is derived from an EMBL/GenBank/DDBJ whole genome shotgun (WGS) entry which is preliminary data.</text>
</comment>
<evidence type="ECO:0000313" key="8">
    <source>
        <dbReference type="Proteomes" id="UP000187609"/>
    </source>
</evidence>
<keyword evidence="5" id="KW-0325">Glycoprotein</keyword>
<dbReference type="AlphaFoldDB" id="A0A314LC34"/>
<feature type="transmembrane region" description="Helical" evidence="6">
    <location>
        <begin position="21"/>
        <end position="45"/>
    </location>
</feature>
<dbReference type="Proteomes" id="UP000187609">
    <property type="component" value="Unassembled WGS sequence"/>
</dbReference>
<comment type="subcellular location">
    <subcellularLocation>
        <location evidence="1">Membrane</location>
        <topology evidence="1">Single-pass type II membrane protein</topology>
    </subcellularLocation>
</comment>
<evidence type="ECO:0000256" key="4">
    <source>
        <dbReference type="ARBA" id="ARBA00023136"/>
    </source>
</evidence>
<dbReference type="InterPro" id="IPR003406">
    <property type="entry name" value="Glyco_trans_14"/>
</dbReference>
<evidence type="ECO:0000256" key="6">
    <source>
        <dbReference type="SAM" id="Phobius"/>
    </source>
</evidence>
<sequence length="149" mass="17055">MKNKGEDVEVAKDLTISLLRVILMLIIFVVGVVIGLASTSHIKWGDLPLLQLWERFFDGQDVNKYSIYVHSLPGYVLSVSNTSVFYKRQIPSQKVIDHVLAMRFSFLVLKWINPTFIFLASFNPPFPENLHFDRGSISNLQYVINKLAI</sequence>
<organism evidence="7 8">
    <name type="scientific">Nicotiana attenuata</name>
    <name type="common">Coyote tobacco</name>
    <dbReference type="NCBI Taxonomy" id="49451"/>
    <lineage>
        <taxon>Eukaryota</taxon>
        <taxon>Viridiplantae</taxon>
        <taxon>Streptophyta</taxon>
        <taxon>Embryophyta</taxon>
        <taxon>Tracheophyta</taxon>
        <taxon>Spermatophyta</taxon>
        <taxon>Magnoliopsida</taxon>
        <taxon>eudicotyledons</taxon>
        <taxon>Gunneridae</taxon>
        <taxon>Pentapetalae</taxon>
        <taxon>asterids</taxon>
        <taxon>lamiids</taxon>
        <taxon>Solanales</taxon>
        <taxon>Solanaceae</taxon>
        <taxon>Nicotianoideae</taxon>
        <taxon>Nicotianeae</taxon>
        <taxon>Nicotiana</taxon>
    </lineage>
</organism>
<evidence type="ECO:0000256" key="3">
    <source>
        <dbReference type="ARBA" id="ARBA00022679"/>
    </source>
</evidence>
<keyword evidence="2" id="KW-0328">Glycosyltransferase</keyword>
<proteinExistence type="predicted"/>
<dbReference type="EMBL" id="MJEQ01000182">
    <property type="protein sequence ID" value="OIT38677.1"/>
    <property type="molecule type" value="Genomic_DNA"/>
</dbReference>
<feature type="transmembrane region" description="Helical" evidence="6">
    <location>
        <begin position="98"/>
        <end position="122"/>
    </location>
</feature>
<dbReference type="GO" id="GO:0016757">
    <property type="term" value="F:glycosyltransferase activity"/>
    <property type="evidence" value="ECO:0007669"/>
    <property type="project" value="UniProtKB-KW"/>
</dbReference>
<keyword evidence="3" id="KW-0808">Transferase</keyword>
<evidence type="ECO:0000256" key="1">
    <source>
        <dbReference type="ARBA" id="ARBA00004606"/>
    </source>
</evidence>
<evidence type="ECO:0000313" key="7">
    <source>
        <dbReference type="EMBL" id="OIT38677.1"/>
    </source>
</evidence>
<dbReference type="STRING" id="49451.A0A314LC34"/>
<keyword evidence="6" id="KW-1133">Transmembrane helix</keyword>
<dbReference type="InterPro" id="IPR044174">
    <property type="entry name" value="BC10-like"/>
</dbReference>
<dbReference type="Gramene" id="OIT38677">
    <property type="protein sequence ID" value="OIT38677"/>
    <property type="gene ID" value="A4A49_01344"/>
</dbReference>
<keyword evidence="8" id="KW-1185">Reference proteome</keyword>
<dbReference type="Pfam" id="PF02485">
    <property type="entry name" value="Branch"/>
    <property type="match status" value="1"/>
</dbReference>
<evidence type="ECO:0000256" key="2">
    <source>
        <dbReference type="ARBA" id="ARBA00022676"/>
    </source>
</evidence>
<feature type="transmembrane region" description="Helical" evidence="6">
    <location>
        <begin position="65"/>
        <end position="86"/>
    </location>
</feature>
<keyword evidence="4 6" id="KW-0472">Membrane</keyword>
<dbReference type="PANTHER" id="PTHR31042:SF3">
    <property type="entry name" value="OS08G0110400 PROTEIN"/>
    <property type="match status" value="1"/>
</dbReference>
<protein>
    <submittedName>
        <fullName evidence="7">Uncharacterized protein</fullName>
    </submittedName>
</protein>
<dbReference type="GO" id="GO:0016020">
    <property type="term" value="C:membrane"/>
    <property type="evidence" value="ECO:0007669"/>
    <property type="project" value="UniProtKB-SubCell"/>
</dbReference>
<dbReference type="PANTHER" id="PTHR31042">
    <property type="entry name" value="CORE-2/I-BRANCHING BETA-1,6-N-ACETYLGLUCOSAMINYLTRANSFERASE FAMILY PROTEIN-RELATED"/>
    <property type="match status" value="1"/>
</dbReference>